<proteinExistence type="inferred from homology"/>
<evidence type="ECO:0000256" key="8">
    <source>
        <dbReference type="ARBA" id="ARBA00038886"/>
    </source>
</evidence>
<evidence type="ECO:0000256" key="4">
    <source>
        <dbReference type="ARBA" id="ARBA00022584"/>
    </source>
</evidence>
<keyword evidence="14" id="KW-1185">Reference proteome</keyword>
<dbReference type="GO" id="GO:0042423">
    <property type="term" value="P:catecholamine biosynthetic process"/>
    <property type="evidence" value="ECO:0007669"/>
    <property type="project" value="UniProtKB-KW"/>
</dbReference>
<dbReference type="Gene3D" id="3.90.1150.10">
    <property type="entry name" value="Aspartate Aminotransferase, domain 1"/>
    <property type="match status" value="1"/>
</dbReference>
<dbReference type="GO" id="GO:0004058">
    <property type="term" value="F:aromatic-L-amino-acid decarboxylase activity"/>
    <property type="evidence" value="ECO:0007669"/>
    <property type="project" value="UniProtKB-EC"/>
</dbReference>
<keyword evidence="7 12" id="KW-0456">Lyase</keyword>
<dbReference type="InterPro" id="IPR015422">
    <property type="entry name" value="PyrdxlP-dep_Trfase_small"/>
</dbReference>
<comment type="cofactor">
    <cofactor evidence="1 11 12">
        <name>pyridoxal 5'-phosphate</name>
        <dbReference type="ChEBI" id="CHEBI:597326"/>
    </cofactor>
</comment>
<dbReference type="Gene3D" id="3.40.640.10">
    <property type="entry name" value="Type I PLP-dependent aspartate aminotransferase-like (Major domain)"/>
    <property type="match status" value="1"/>
</dbReference>
<evidence type="ECO:0000313" key="14">
    <source>
        <dbReference type="Proteomes" id="UP000597762"/>
    </source>
</evidence>
<dbReference type="GO" id="GO:0019752">
    <property type="term" value="P:carboxylic acid metabolic process"/>
    <property type="evidence" value="ECO:0007669"/>
    <property type="project" value="InterPro"/>
</dbReference>
<dbReference type="EC" id="4.1.1.28" evidence="8"/>
<evidence type="ECO:0000313" key="13">
    <source>
        <dbReference type="EMBL" id="CAE1323298.1"/>
    </source>
</evidence>
<accession>A0A812EHF6</accession>
<dbReference type="PANTHER" id="PTHR11999">
    <property type="entry name" value="GROUP II PYRIDOXAL-5-PHOSPHATE DECARBOXYLASE"/>
    <property type="match status" value="1"/>
</dbReference>
<evidence type="ECO:0000256" key="3">
    <source>
        <dbReference type="ARBA" id="ARBA00011738"/>
    </source>
</evidence>
<evidence type="ECO:0000256" key="5">
    <source>
        <dbReference type="ARBA" id="ARBA00022793"/>
    </source>
</evidence>
<evidence type="ECO:0000256" key="9">
    <source>
        <dbReference type="ARBA" id="ARBA00040968"/>
    </source>
</evidence>
<comment type="similarity">
    <text evidence="2 12">Belongs to the group II decarboxylase family.</text>
</comment>
<dbReference type="GO" id="GO:0042427">
    <property type="term" value="P:serotonin biosynthetic process"/>
    <property type="evidence" value="ECO:0007669"/>
    <property type="project" value="TreeGrafter"/>
</dbReference>
<dbReference type="OrthoDB" id="639767at2759"/>
<feature type="modified residue" description="N6-(pyridoxal phosphate)lysine" evidence="11">
    <location>
        <position position="303"/>
    </location>
</feature>
<dbReference type="InterPro" id="IPR015424">
    <property type="entry name" value="PyrdxlP-dep_Trfase"/>
</dbReference>
<organism evidence="13 14">
    <name type="scientific">Acanthosepion pharaonis</name>
    <name type="common">Pharaoh cuttlefish</name>
    <name type="synonym">Sepia pharaonis</name>
    <dbReference type="NCBI Taxonomy" id="158019"/>
    <lineage>
        <taxon>Eukaryota</taxon>
        <taxon>Metazoa</taxon>
        <taxon>Spiralia</taxon>
        <taxon>Lophotrochozoa</taxon>
        <taxon>Mollusca</taxon>
        <taxon>Cephalopoda</taxon>
        <taxon>Coleoidea</taxon>
        <taxon>Decapodiformes</taxon>
        <taxon>Sepiida</taxon>
        <taxon>Sepiina</taxon>
        <taxon>Sepiidae</taxon>
        <taxon>Acanthosepion</taxon>
    </lineage>
</organism>
<evidence type="ECO:0000256" key="11">
    <source>
        <dbReference type="PIRSR" id="PIRSR602129-50"/>
    </source>
</evidence>
<dbReference type="PROSITE" id="PS00392">
    <property type="entry name" value="DDC_GAD_HDC_YDC"/>
    <property type="match status" value="1"/>
</dbReference>
<dbReference type="Proteomes" id="UP000597762">
    <property type="component" value="Unassembled WGS sequence"/>
</dbReference>
<dbReference type="InterPro" id="IPR002129">
    <property type="entry name" value="PyrdxlP-dep_de-COase"/>
</dbReference>
<dbReference type="EMBL" id="CAHIKZ030005368">
    <property type="protein sequence ID" value="CAE1323298.1"/>
    <property type="molecule type" value="Genomic_DNA"/>
</dbReference>
<dbReference type="PANTHER" id="PTHR11999:SF167">
    <property type="entry name" value="AROMATIC-L-AMINO-ACID DECARBOXYLASE"/>
    <property type="match status" value="1"/>
</dbReference>
<keyword evidence="5" id="KW-0210">Decarboxylase</keyword>
<evidence type="ECO:0000256" key="10">
    <source>
        <dbReference type="ARBA" id="ARBA00041275"/>
    </source>
</evidence>
<keyword evidence="6 11" id="KW-0663">Pyridoxal phosphate</keyword>
<gene>
    <name evidence="13" type="ORF">SPHA_73133</name>
</gene>
<evidence type="ECO:0000256" key="6">
    <source>
        <dbReference type="ARBA" id="ARBA00022898"/>
    </source>
</evidence>
<keyword evidence="4" id="KW-0127">Catecholamine biosynthesis</keyword>
<dbReference type="FunFam" id="1.20.1340.10:FF:000001">
    <property type="entry name" value="Histidine decarboxylase"/>
    <property type="match status" value="1"/>
</dbReference>
<evidence type="ECO:0000256" key="7">
    <source>
        <dbReference type="ARBA" id="ARBA00023239"/>
    </source>
</evidence>
<comment type="caution">
    <text evidence="13">The sequence shown here is derived from an EMBL/GenBank/DDBJ whole genome shotgun (WGS) entry which is preliminary data.</text>
</comment>
<dbReference type="SUPFAM" id="SSF53383">
    <property type="entry name" value="PLP-dependent transferases"/>
    <property type="match status" value="1"/>
</dbReference>
<dbReference type="PRINTS" id="PR00800">
    <property type="entry name" value="YHDCRBOXLASE"/>
</dbReference>
<evidence type="ECO:0000256" key="12">
    <source>
        <dbReference type="RuleBase" id="RU000382"/>
    </source>
</evidence>
<dbReference type="InterPro" id="IPR021115">
    <property type="entry name" value="Pyridoxal-P_BS"/>
</dbReference>
<name>A0A812EHF6_ACAPH</name>
<dbReference type="Gene3D" id="1.20.1340.10">
    <property type="entry name" value="dopa decarboxylase, N-terminal domain"/>
    <property type="match status" value="1"/>
</dbReference>
<dbReference type="GO" id="GO:0030170">
    <property type="term" value="F:pyridoxal phosphate binding"/>
    <property type="evidence" value="ECO:0007669"/>
    <property type="project" value="InterPro"/>
</dbReference>
<dbReference type="FunFam" id="3.40.640.10:FF:000025">
    <property type="entry name" value="Histidine decarboxylase"/>
    <property type="match status" value="1"/>
</dbReference>
<dbReference type="InterPro" id="IPR015421">
    <property type="entry name" value="PyrdxlP-dep_Trfase_major"/>
</dbReference>
<reference evidence="13" key="1">
    <citation type="submission" date="2021-01" db="EMBL/GenBank/DDBJ databases">
        <authorList>
            <person name="Li R."/>
            <person name="Bekaert M."/>
        </authorList>
    </citation>
    <scope>NUCLEOTIDE SEQUENCE</scope>
    <source>
        <strain evidence="13">Farmed</strain>
    </source>
</reference>
<dbReference type="GO" id="GO:0006520">
    <property type="term" value="P:amino acid metabolic process"/>
    <property type="evidence" value="ECO:0007669"/>
    <property type="project" value="InterPro"/>
</dbReference>
<dbReference type="Pfam" id="PF00282">
    <property type="entry name" value="Pyridoxal_deC"/>
    <property type="match status" value="1"/>
</dbReference>
<dbReference type="CDD" id="cd06450">
    <property type="entry name" value="DOPA_deC_like"/>
    <property type="match status" value="1"/>
</dbReference>
<evidence type="ECO:0000256" key="1">
    <source>
        <dbReference type="ARBA" id="ARBA00001933"/>
    </source>
</evidence>
<dbReference type="AlphaFoldDB" id="A0A812EHF6"/>
<sequence length="477" mass="54809">MNDEEFEAAGQQMLKYVIDYHKNIRERRVMPDVKPGFMRKLLPDHAPHTPEKWDLLFKDIERVIMPGVTHWRHPHFYAYYALSTSYPAILADILSDTITCSGFSWASCPSCTELEVIVMDWLVKVMDLPEAFLSTSPGHGGGVIQGTASEATLVAVLSARTKFINRAKEKSPSMENGVALTKLIAYTSRQSHSSVERAYKIALVKYRILDTDEKQALRGDTLKKAIDEDRAKGLTPFFVCATLGTTSSCAFDNCKEIGIVCEQEDIWMHIDAAYAGSSFICPEYRPLLDGVEHADSFNFNPHKWLQVAFDCSAMWMKNSNDIIQSFKLEPVYLKHDNEDIMPDYRHWQIPFGRRFRSLKLWFVLRLFGIKKLQNIIRQDIKLAHKFEEYIRNDPRFEIFGEVIMALVCFRLKGSNEINEKLIKSINEDGRIHMVPSRVDDTFFLRLSICTTRTQNHDIDFAWKVVSEVADNVLKTTN</sequence>
<evidence type="ECO:0000256" key="2">
    <source>
        <dbReference type="ARBA" id="ARBA00009533"/>
    </source>
</evidence>
<comment type="subunit">
    <text evidence="3">Homodimer.</text>
</comment>
<dbReference type="GO" id="GO:0005737">
    <property type="term" value="C:cytoplasm"/>
    <property type="evidence" value="ECO:0007669"/>
    <property type="project" value="TreeGrafter"/>
</dbReference>
<protein>
    <recommendedName>
        <fullName evidence="9">Aromatic-L-amino-acid decarboxylase</fullName>
        <ecNumber evidence="8">4.1.1.28</ecNumber>
    </recommendedName>
    <alternativeName>
        <fullName evidence="10">DOPA decarboxylase</fullName>
    </alternativeName>
</protein>
<dbReference type="InterPro" id="IPR010977">
    <property type="entry name" value="Aromatic_deC"/>
</dbReference>